<name>A0A563F359_9PSEU</name>
<sequence>MVTERQEFLQGGLRPVVCDCGNRVLVKKNSLQHTSVQWTSDAARSCAEFASRGGNTALIPTCLRLRDSIEKAVREGVLEVEDE</sequence>
<evidence type="ECO:0000313" key="1">
    <source>
        <dbReference type="EMBL" id="TWP54380.1"/>
    </source>
</evidence>
<gene>
    <name evidence="1" type="ORF">FKR81_00755</name>
</gene>
<reference evidence="1 2" key="1">
    <citation type="submission" date="2019-07" db="EMBL/GenBank/DDBJ databases">
        <title>Lentzea xizangensis sp. nov., isolated from Qinghai-Tibetan Plateau Soils.</title>
        <authorList>
            <person name="Huang J."/>
        </authorList>
    </citation>
    <scope>NUCLEOTIDE SEQUENCE [LARGE SCALE GENOMIC DNA]</scope>
    <source>
        <strain evidence="1 2">FXJ1.1311</strain>
    </source>
</reference>
<evidence type="ECO:0008006" key="3">
    <source>
        <dbReference type="Google" id="ProtNLM"/>
    </source>
</evidence>
<accession>A0A563F359</accession>
<dbReference type="RefSeq" id="WP_146349163.1">
    <property type="nucleotide sequence ID" value="NZ_VOBR01000001.1"/>
</dbReference>
<proteinExistence type="predicted"/>
<comment type="caution">
    <text evidence="1">The sequence shown here is derived from an EMBL/GenBank/DDBJ whole genome shotgun (WGS) entry which is preliminary data.</text>
</comment>
<dbReference type="EMBL" id="VOBR01000001">
    <property type="protein sequence ID" value="TWP54380.1"/>
    <property type="molecule type" value="Genomic_DNA"/>
</dbReference>
<keyword evidence="2" id="KW-1185">Reference proteome</keyword>
<protein>
    <recommendedName>
        <fullName evidence="3">Ferredoxin</fullName>
    </recommendedName>
</protein>
<organism evidence="1 2">
    <name type="scientific">Lentzea tibetensis</name>
    <dbReference type="NCBI Taxonomy" id="2591470"/>
    <lineage>
        <taxon>Bacteria</taxon>
        <taxon>Bacillati</taxon>
        <taxon>Actinomycetota</taxon>
        <taxon>Actinomycetes</taxon>
        <taxon>Pseudonocardiales</taxon>
        <taxon>Pseudonocardiaceae</taxon>
        <taxon>Lentzea</taxon>
    </lineage>
</organism>
<dbReference type="OrthoDB" id="4554341at2"/>
<dbReference type="Proteomes" id="UP000316639">
    <property type="component" value="Unassembled WGS sequence"/>
</dbReference>
<evidence type="ECO:0000313" key="2">
    <source>
        <dbReference type="Proteomes" id="UP000316639"/>
    </source>
</evidence>
<dbReference type="AlphaFoldDB" id="A0A563F359"/>